<sequence>MYVRVWMFPVASIPWYSYPVQRIDRPPQKPGNEDEFKGQLSWPELTPSLSAPFPKFPPSCRLHFCAEPASSVANKNVCHRRGTAFFDLEFDIAPFFLFACLAWPDSSQLDSGSHNEIPQHGIGISGLHTYYDIFDELWILRSLQGGKAIK</sequence>
<name>A0A5N6SMN0_ASPPS</name>
<dbReference type="RefSeq" id="XP_031911210.1">
    <property type="nucleotide sequence ID" value="XM_032055202.1"/>
</dbReference>
<accession>A0A5N6SMN0</accession>
<evidence type="ECO:0000313" key="1">
    <source>
        <dbReference type="EMBL" id="KAE8135147.1"/>
    </source>
</evidence>
<protein>
    <submittedName>
        <fullName evidence="1">Uncharacterized protein</fullName>
    </submittedName>
</protein>
<gene>
    <name evidence="1" type="ORF">BDV38DRAFT_253015</name>
</gene>
<keyword evidence="2" id="KW-1185">Reference proteome</keyword>
<evidence type="ECO:0000313" key="2">
    <source>
        <dbReference type="Proteomes" id="UP000325672"/>
    </source>
</evidence>
<dbReference type="EMBL" id="ML743596">
    <property type="protein sequence ID" value="KAE8135147.1"/>
    <property type="molecule type" value="Genomic_DNA"/>
</dbReference>
<proteinExistence type="predicted"/>
<dbReference type="GeneID" id="43639412"/>
<reference evidence="1 2" key="1">
    <citation type="submission" date="2019-04" db="EMBL/GenBank/DDBJ databases">
        <title>Friends and foes A comparative genomics study of 23 Aspergillus species from section Flavi.</title>
        <authorList>
            <consortium name="DOE Joint Genome Institute"/>
            <person name="Kjaerbolling I."/>
            <person name="Vesth T."/>
            <person name="Frisvad J.C."/>
            <person name="Nybo J.L."/>
            <person name="Theobald S."/>
            <person name="Kildgaard S."/>
            <person name="Isbrandt T."/>
            <person name="Kuo A."/>
            <person name="Sato A."/>
            <person name="Lyhne E.K."/>
            <person name="Kogle M.E."/>
            <person name="Wiebenga A."/>
            <person name="Kun R.S."/>
            <person name="Lubbers R.J."/>
            <person name="Makela M.R."/>
            <person name="Barry K."/>
            <person name="Chovatia M."/>
            <person name="Clum A."/>
            <person name="Daum C."/>
            <person name="Haridas S."/>
            <person name="He G."/>
            <person name="LaButti K."/>
            <person name="Lipzen A."/>
            <person name="Mondo S."/>
            <person name="Riley R."/>
            <person name="Salamov A."/>
            <person name="Simmons B.A."/>
            <person name="Magnuson J.K."/>
            <person name="Henrissat B."/>
            <person name="Mortensen U.H."/>
            <person name="Larsen T.O."/>
            <person name="Devries R.P."/>
            <person name="Grigoriev I.V."/>
            <person name="Machida M."/>
            <person name="Baker S.E."/>
            <person name="Andersen M.R."/>
        </authorList>
    </citation>
    <scope>NUCLEOTIDE SEQUENCE [LARGE SCALE GENOMIC DNA]</scope>
    <source>
        <strain evidence="1 2">CBS 117625</strain>
    </source>
</reference>
<dbReference type="AlphaFoldDB" id="A0A5N6SMN0"/>
<organism evidence="1 2">
    <name type="scientific">Aspergillus pseudotamarii</name>
    <dbReference type="NCBI Taxonomy" id="132259"/>
    <lineage>
        <taxon>Eukaryota</taxon>
        <taxon>Fungi</taxon>
        <taxon>Dikarya</taxon>
        <taxon>Ascomycota</taxon>
        <taxon>Pezizomycotina</taxon>
        <taxon>Eurotiomycetes</taxon>
        <taxon>Eurotiomycetidae</taxon>
        <taxon>Eurotiales</taxon>
        <taxon>Aspergillaceae</taxon>
        <taxon>Aspergillus</taxon>
        <taxon>Aspergillus subgen. Circumdati</taxon>
    </lineage>
</organism>
<dbReference type="Proteomes" id="UP000325672">
    <property type="component" value="Unassembled WGS sequence"/>
</dbReference>